<dbReference type="InterPro" id="IPR003856">
    <property type="entry name" value="LPS_length_determ_N"/>
</dbReference>
<keyword evidence="2" id="KW-1003">Cell membrane</keyword>
<keyword evidence="9" id="KW-1185">Reference proteome</keyword>
<protein>
    <recommendedName>
        <fullName evidence="7">Polysaccharide chain length determinant N-terminal domain-containing protein</fullName>
    </recommendedName>
</protein>
<dbReference type="PANTHER" id="PTHR32309:SF13">
    <property type="entry name" value="FERRIC ENTEROBACTIN TRANSPORT PROTEIN FEPE"/>
    <property type="match status" value="1"/>
</dbReference>
<dbReference type="Pfam" id="PF02706">
    <property type="entry name" value="Wzz"/>
    <property type="match status" value="1"/>
</dbReference>
<keyword evidence="5 6" id="KW-0472">Membrane</keyword>
<feature type="domain" description="Polysaccharide chain length determinant N-terminal" evidence="7">
    <location>
        <begin position="18"/>
        <end position="68"/>
    </location>
</feature>
<dbReference type="GO" id="GO:0004713">
    <property type="term" value="F:protein tyrosine kinase activity"/>
    <property type="evidence" value="ECO:0007669"/>
    <property type="project" value="TreeGrafter"/>
</dbReference>
<gene>
    <name evidence="8" type="ORF">D3878_16250</name>
</gene>
<evidence type="ECO:0000256" key="6">
    <source>
        <dbReference type="SAM" id="Phobius"/>
    </source>
</evidence>
<dbReference type="GO" id="GO:0005886">
    <property type="term" value="C:plasma membrane"/>
    <property type="evidence" value="ECO:0007669"/>
    <property type="project" value="UniProtKB-SubCell"/>
</dbReference>
<evidence type="ECO:0000313" key="8">
    <source>
        <dbReference type="EMBL" id="RJG02940.1"/>
    </source>
</evidence>
<evidence type="ECO:0000256" key="2">
    <source>
        <dbReference type="ARBA" id="ARBA00022475"/>
    </source>
</evidence>
<dbReference type="EMBL" id="QYUQ01000002">
    <property type="protein sequence ID" value="RJG02940.1"/>
    <property type="molecule type" value="Genomic_DNA"/>
</dbReference>
<accession>A0A3A3GPM5</accession>
<name>A0A3A3GPM5_9BURK</name>
<feature type="transmembrane region" description="Helical" evidence="6">
    <location>
        <begin position="35"/>
        <end position="53"/>
    </location>
</feature>
<comment type="subcellular location">
    <subcellularLocation>
        <location evidence="1">Cell membrane</location>
        <topology evidence="1">Multi-pass membrane protein</topology>
    </subcellularLocation>
</comment>
<dbReference type="Proteomes" id="UP000266327">
    <property type="component" value="Unassembled WGS sequence"/>
</dbReference>
<evidence type="ECO:0000256" key="1">
    <source>
        <dbReference type="ARBA" id="ARBA00004651"/>
    </source>
</evidence>
<keyword evidence="4 6" id="KW-1133">Transmembrane helix</keyword>
<dbReference type="PANTHER" id="PTHR32309">
    <property type="entry name" value="TYROSINE-PROTEIN KINASE"/>
    <property type="match status" value="1"/>
</dbReference>
<evidence type="ECO:0000259" key="7">
    <source>
        <dbReference type="Pfam" id="PF02706"/>
    </source>
</evidence>
<evidence type="ECO:0000256" key="5">
    <source>
        <dbReference type="ARBA" id="ARBA00023136"/>
    </source>
</evidence>
<organism evidence="8 9">
    <name type="scientific">Noviherbaspirillum sedimenti</name>
    <dbReference type="NCBI Taxonomy" id="2320865"/>
    <lineage>
        <taxon>Bacteria</taxon>
        <taxon>Pseudomonadati</taxon>
        <taxon>Pseudomonadota</taxon>
        <taxon>Betaproteobacteria</taxon>
        <taxon>Burkholderiales</taxon>
        <taxon>Oxalobacteraceae</taxon>
        <taxon>Noviherbaspirillum</taxon>
    </lineage>
</organism>
<evidence type="ECO:0000256" key="4">
    <source>
        <dbReference type="ARBA" id="ARBA00022989"/>
    </source>
</evidence>
<feature type="transmembrane region" description="Helical" evidence="6">
    <location>
        <begin position="256"/>
        <end position="276"/>
    </location>
</feature>
<dbReference type="InterPro" id="IPR050445">
    <property type="entry name" value="Bact_polysacc_biosynth/exp"/>
</dbReference>
<dbReference type="OrthoDB" id="9808257at2"/>
<evidence type="ECO:0000256" key="3">
    <source>
        <dbReference type="ARBA" id="ARBA00022692"/>
    </source>
</evidence>
<evidence type="ECO:0000313" key="9">
    <source>
        <dbReference type="Proteomes" id="UP000266327"/>
    </source>
</evidence>
<proteinExistence type="predicted"/>
<dbReference type="RefSeq" id="WP_119786440.1">
    <property type="nucleotide sequence ID" value="NZ_QYUQ01000002.1"/>
</dbReference>
<reference evidence="9" key="1">
    <citation type="submission" date="2018-09" db="EMBL/GenBank/DDBJ databases">
        <authorList>
            <person name="Zhu H."/>
        </authorList>
    </citation>
    <scope>NUCLEOTIDE SEQUENCE [LARGE SCALE GENOMIC DNA]</scope>
    <source>
        <strain evidence="9">K1S02-23</strain>
    </source>
</reference>
<dbReference type="AlphaFoldDB" id="A0A3A3GPM5"/>
<comment type="caution">
    <text evidence="8">The sequence shown here is derived from an EMBL/GenBank/DDBJ whole genome shotgun (WGS) entry which is preliminary data.</text>
</comment>
<keyword evidence="3 6" id="KW-0812">Transmembrane</keyword>
<sequence>MQNILLATPSNITTIPEEEMNLHDIVQFFKDGKRWIIASTLICLLLGGTYAMLTPAKFEASANLEMAMVAGTPVEVPSILAEKLKLPLYYSSETFNACQVEKALPSPGQVLASQLKPVANKNAPIVSIRFKGLSPDAAQRCLTSVISDVSKNQGALSKPILDTKKSQLHTLERKLAEAEKLLALLPVKDMKFVFDDGKFSASALLLATLMTKDHEITELRNQINDKQLDLAEPQTKGTTLVTPIYAPSGPVEPNKALIVLSSAIAGILFGLMFLAGRKVFAS</sequence>